<evidence type="ECO:0000256" key="6">
    <source>
        <dbReference type="SAM" id="MobiDB-lite"/>
    </source>
</evidence>
<reference evidence="8" key="1">
    <citation type="submission" date="2022-12" db="EMBL/GenBank/DDBJ databases">
        <authorList>
            <person name="Alioto T."/>
            <person name="Alioto T."/>
            <person name="Gomez Garrido J."/>
        </authorList>
    </citation>
    <scope>NUCLEOTIDE SEQUENCE</scope>
</reference>
<feature type="compositionally biased region" description="Polar residues" evidence="6">
    <location>
        <begin position="939"/>
        <end position="952"/>
    </location>
</feature>
<evidence type="ECO:0000313" key="8">
    <source>
        <dbReference type="EMBL" id="CAI5773469.1"/>
    </source>
</evidence>
<dbReference type="InterPro" id="IPR047192">
    <property type="entry name" value="Euk_RPA1_DBD_C"/>
</dbReference>
<dbReference type="GO" id="GO:1902230">
    <property type="term" value="P:negative regulation of intrinsic apoptotic signaling pathway in response to DNA damage"/>
    <property type="evidence" value="ECO:0007669"/>
    <property type="project" value="InterPro"/>
</dbReference>
<dbReference type="InterPro" id="IPR013955">
    <property type="entry name" value="Rep_factor-A_C"/>
</dbReference>
<feature type="region of interest" description="Disordered" evidence="6">
    <location>
        <begin position="798"/>
        <end position="820"/>
    </location>
</feature>
<keyword evidence="9" id="KW-1185">Reference proteome</keyword>
<feature type="compositionally biased region" description="Polar residues" evidence="6">
    <location>
        <begin position="922"/>
        <end position="931"/>
    </location>
</feature>
<evidence type="ECO:0000256" key="5">
    <source>
        <dbReference type="ARBA" id="ARBA00023125"/>
    </source>
</evidence>
<evidence type="ECO:0000256" key="1">
    <source>
        <dbReference type="ARBA" id="ARBA00005690"/>
    </source>
</evidence>
<evidence type="ECO:0000256" key="2">
    <source>
        <dbReference type="ARBA" id="ARBA00022723"/>
    </source>
</evidence>
<evidence type="ECO:0000256" key="4">
    <source>
        <dbReference type="ARBA" id="ARBA00022833"/>
    </source>
</evidence>
<comment type="similarity">
    <text evidence="1">Belongs to the replication factor A protein 1 family.</text>
</comment>
<dbReference type="GO" id="GO:0005737">
    <property type="term" value="C:cytoplasm"/>
    <property type="evidence" value="ECO:0007669"/>
    <property type="project" value="TreeGrafter"/>
</dbReference>
<evidence type="ECO:0000259" key="7">
    <source>
        <dbReference type="Pfam" id="PF08646"/>
    </source>
</evidence>
<accession>A0AA35P3D3</accession>
<keyword evidence="2" id="KW-0479">Metal-binding</keyword>
<organism evidence="8 9">
    <name type="scientific">Podarcis lilfordi</name>
    <name type="common">Lilford's wall lizard</name>
    <dbReference type="NCBI Taxonomy" id="74358"/>
    <lineage>
        <taxon>Eukaryota</taxon>
        <taxon>Metazoa</taxon>
        <taxon>Chordata</taxon>
        <taxon>Craniata</taxon>
        <taxon>Vertebrata</taxon>
        <taxon>Euteleostomi</taxon>
        <taxon>Lepidosauria</taxon>
        <taxon>Squamata</taxon>
        <taxon>Bifurcata</taxon>
        <taxon>Unidentata</taxon>
        <taxon>Episquamata</taxon>
        <taxon>Laterata</taxon>
        <taxon>Lacertibaenia</taxon>
        <taxon>Lacertidae</taxon>
        <taxon>Podarcis</taxon>
    </lineage>
</organism>
<feature type="region of interest" description="Disordered" evidence="6">
    <location>
        <begin position="731"/>
        <end position="755"/>
    </location>
</feature>
<dbReference type="Pfam" id="PF08646">
    <property type="entry name" value="Rep_fac-A_C"/>
    <property type="match status" value="1"/>
</dbReference>
<dbReference type="GO" id="GO:0003677">
    <property type="term" value="F:DNA binding"/>
    <property type="evidence" value="ECO:0007669"/>
    <property type="project" value="UniProtKB-KW"/>
</dbReference>
<feature type="domain" description="Replication factor A C-terminal" evidence="7">
    <location>
        <begin position="8"/>
        <end position="100"/>
    </location>
</feature>
<proteinExistence type="inferred from homology"/>
<feature type="region of interest" description="Disordered" evidence="6">
    <location>
        <begin position="921"/>
        <end position="958"/>
    </location>
</feature>
<gene>
    <name evidence="8" type="ORF">PODLI_1B015189</name>
</gene>
<dbReference type="Proteomes" id="UP001178461">
    <property type="component" value="Chromosome 4"/>
</dbReference>
<protein>
    <submittedName>
        <fullName evidence="8">Rep_fac-A_C domain-containing protein</fullName>
    </submittedName>
</protein>
<feature type="compositionally biased region" description="Polar residues" evidence="6">
    <location>
        <begin position="799"/>
        <end position="820"/>
    </location>
</feature>
<dbReference type="EMBL" id="OX395129">
    <property type="protein sequence ID" value="CAI5773469.1"/>
    <property type="molecule type" value="Genomic_DNA"/>
</dbReference>
<dbReference type="GO" id="GO:0008270">
    <property type="term" value="F:zinc ion binding"/>
    <property type="evidence" value="ECO:0007669"/>
    <property type="project" value="UniProtKB-KW"/>
</dbReference>
<evidence type="ECO:0000256" key="3">
    <source>
        <dbReference type="ARBA" id="ARBA00022771"/>
    </source>
</evidence>
<dbReference type="InterPro" id="IPR043522">
    <property type="entry name" value="DDIAS"/>
</dbReference>
<dbReference type="PANTHER" id="PTHR35537">
    <property type="entry name" value="DNA DAMAGE-INDUCIBLE APOPTOSIS SUPPRESSOR PROTEIN DDIAS"/>
    <property type="match status" value="1"/>
</dbReference>
<keyword evidence="5" id="KW-0238">DNA-binding</keyword>
<sequence>MNGRHLLAASVISVQNSNFVYPSCQNCFSRLLLDLKRYSCLKCGCSGDPREANYRYRLSLEVADTRDVFEVTVFGSCLDTFFGVTAKGLQRYIEELKQEAREPDRDAVPSLVFQAVETCFLGKKFVFGVKDSDKQDGTGSMQNGCQIDKNSRALTACQMVVPNSGLVGCTVIQYLKELRSSYSKHSHGGFWPPDCFAAVDQPSRELSGLHGSGTLGVVPSSCMDVLSSLWPQSFGLTSSCVSSGTTADLVALSTSKAAQDEPNSDDSPVSLHSLSVFKPHDRNLTVNTKKEQKDKKCHLHNVTEKSEAEGYSSLRRKDCRSLLSPLELEERDSPLRKISIQCSDGLEKSWTSFPLQTYDGSLSSLGPSSSRIRAGENTQEAPWLWDELPSSESFNEFIAKIENDKAMVLPTKADVLEHFPSQEADEFHGSFKQSSPNPGICSANFLTEESGEKLKKLAGKMEMCKEDNFPCHQLNLPCFISNRYHQEASYTSLPTEEKENLGCWSNQHPDLSPWSTPTGIKHSHSKGSCLSSKEGVGQDVSSCKRLNFCSSTNNCLKSPCLQTRKTTHLNCKGDGNLDKWENKGSVSDQLNQMADLTNTQEEGFTLATCEKTDKVCEKGRELLSEVQNYNFREAEVSGSDCPEGSYNASADLFDASTRQADATVRMFNLAPAFSPQEGTLNKKCIRSEAMLSEQDASWNTSWHGLSLHKMFATPHQKTSTPVAGSISEFEHSPAGTPGFVPDSQSTPLSRPCRQVSLPRGRESILTKLPRNNLSWINARCKRPRPSLKNYLAKQLVSKFPQSRRSSDANSVSINASGPQQLSIKVSPAQRLSENDDEEWIPPSDKKWIHPLAFQNGKTLRSDASCQVAEKSPLSENKVRFVIPKSNVSLRKVEFIHKRQQPTETRFEDGPVPEDGVHLRQLMNESLSSSASADVARPGPSSTPGSMHNTADWSSELFV</sequence>
<dbReference type="CDD" id="cd04476">
    <property type="entry name" value="RPA1_DBD_C"/>
    <property type="match status" value="1"/>
</dbReference>
<evidence type="ECO:0000313" key="9">
    <source>
        <dbReference type="Proteomes" id="UP001178461"/>
    </source>
</evidence>
<keyword evidence="3" id="KW-0863">Zinc-finger</keyword>
<dbReference type="SUPFAM" id="SSF50249">
    <property type="entry name" value="Nucleic acid-binding proteins"/>
    <property type="match status" value="1"/>
</dbReference>
<dbReference type="PANTHER" id="PTHR35537:SF1">
    <property type="entry name" value="DNA DAMAGE-INDUCED APOPTOSIS SUPPRESSOR PROTEIN"/>
    <property type="match status" value="1"/>
</dbReference>
<dbReference type="InterPro" id="IPR012340">
    <property type="entry name" value="NA-bd_OB-fold"/>
</dbReference>
<dbReference type="Gene3D" id="2.40.50.140">
    <property type="entry name" value="Nucleic acid-binding proteins"/>
    <property type="match status" value="1"/>
</dbReference>
<dbReference type="AlphaFoldDB" id="A0AA35P3D3"/>
<keyword evidence="4" id="KW-0862">Zinc</keyword>
<name>A0AA35P3D3_9SAUR</name>
<dbReference type="GO" id="GO:0005634">
    <property type="term" value="C:nucleus"/>
    <property type="evidence" value="ECO:0007669"/>
    <property type="project" value="TreeGrafter"/>
</dbReference>